<organism evidence="5">
    <name type="scientific">Karenia brevis</name>
    <name type="common">Red tide dinoflagellate</name>
    <name type="synonym">Gymnodinium breve</name>
    <dbReference type="NCBI Taxonomy" id="156230"/>
    <lineage>
        <taxon>Eukaryota</taxon>
        <taxon>Sar</taxon>
        <taxon>Alveolata</taxon>
        <taxon>Dinophyceae</taxon>
        <taxon>Gymnodiniales</taxon>
        <taxon>Kareniaceae</taxon>
        <taxon>Karenia</taxon>
    </lineage>
</organism>
<dbReference type="PRINTS" id="PR01249">
    <property type="entry name" value="RIBOSOMALL31"/>
</dbReference>
<dbReference type="EMBL" id="KR935857">
    <property type="protein sequence ID" value="ALP13662.1"/>
    <property type="molecule type" value="mRNA"/>
</dbReference>
<dbReference type="PANTHER" id="PTHR33280">
    <property type="entry name" value="50S RIBOSOMAL PROTEIN L31, CHLOROPLASTIC"/>
    <property type="match status" value="1"/>
</dbReference>
<reference evidence="5" key="1">
    <citation type="submission" date="2015-05" db="EMBL/GenBank/DDBJ databases">
        <title>The Karenia brevis plastid transcriptome reveals a 5' polyadenylation process.</title>
        <authorList>
            <person name="Cahoon A.B."/>
            <person name="Carroll H.D."/>
            <person name="Wang M.Y.-W."/>
            <person name="Newby R.J."/>
        </authorList>
    </citation>
    <scope>NUCLEOTIDE SEQUENCE</scope>
    <source>
        <strain evidence="5">CCM2281</strain>
    </source>
</reference>
<keyword evidence="5" id="KW-0150">Chloroplast</keyword>
<keyword evidence="2 4" id="KW-0689">Ribosomal protein</keyword>
<dbReference type="PROSITE" id="PS01143">
    <property type="entry name" value="RIBOSOMAL_L31"/>
    <property type="match status" value="1"/>
</dbReference>
<name>A0A0S2QDA2_KARBR</name>
<dbReference type="GO" id="GO:0003735">
    <property type="term" value="F:structural constituent of ribosome"/>
    <property type="evidence" value="ECO:0007669"/>
    <property type="project" value="InterPro"/>
</dbReference>
<dbReference type="SUPFAM" id="SSF143800">
    <property type="entry name" value="L28p-like"/>
    <property type="match status" value="1"/>
</dbReference>
<dbReference type="GO" id="GO:0005840">
    <property type="term" value="C:ribosome"/>
    <property type="evidence" value="ECO:0007669"/>
    <property type="project" value="UniProtKB-KW"/>
</dbReference>
<proteinExistence type="evidence at transcript level"/>
<evidence type="ECO:0000256" key="1">
    <source>
        <dbReference type="ARBA" id="ARBA00009296"/>
    </source>
</evidence>
<dbReference type="GO" id="GO:0006412">
    <property type="term" value="P:translation"/>
    <property type="evidence" value="ECO:0007669"/>
    <property type="project" value="InterPro"/>
</dbReference>
<gene>
    <name evidence="5" type="primary">rpl31</name>
</gene>
<dbReference type="NCBIfam" id="TIGR00105">
    <property type="entry name" value="L31"/>
    <property type="match status" value="1"/>
</dbReference>
<dbReference type="InterPro" id="IPR042105">
    <property type="entry name" value="Ribosomal_bL31_sf"/>
</dbReference>
<protein>
    <recommendedName>
        <fullName evidence="4">50S ribosomal protein L31</fullName>
    </recommendedName>
</protein>
<evidence type="ECO:0000313" key="5">
    <source>
        <dbReference type="EMBL" id="ALP13662.1"/>
    </source>
</evidence>
<evidence type="ECO:0000256" key="4">
    <source>
        <dbReference type="RuleBase" id="RU000564"/>
    </source>
</evidence>
<evidence type="ECO:0000256" key="2">
    <source>
        <dbReference type="ARBA" id="ARBA00022980"/>
    </source>
</evidence>
<dbReference type="NCBIfam" id="NF001809">
    <property type="entry name" value="PRK00528.1"/>
    <property type="match status" value="1"/>
</dbReference>
<accession>A0A0S2QDA2</accession>
<evidence type="ECO:0000256" key="3">
    <source>
        <dbReference type="ARBA" id="ARBA00023274"/>
    </source>
</evidence>
<keyword evidence="5" id="KW-0934">Plastid</keyword>
<sequence>MIALMPKPAIHPTWYPHAKVYLDGQLLLKVGATKPKLEVDIWSGTHPAYTGRTEELDTEGRAKRFLRRYGWEEASLTEATIDANDSTTS</sequence>
<dbReference type="GO" id="GO:1990904">
    <property type="term" value="C:ribonucleoprotein complex"/>
    <property type="evidence" value="ECO:0007669"/>
    <property type="project" value="UniProtKB-KW"/>
</dbReference>
<dbReference type="InterPro" id="IPR002150">
    <property type="entry name" value="Ribosomal_bL31"/>
</dbReference>
<dbReference type="Pfam" id="PF01197">
    <property type="entry name" value="Ribosomal_L31"/>
    <property type="match status" value="1"/>
</dbReference>
<dbReference type="AlphaFoldDB" id="A0A0S2QDA2"/>
<dbReference type="PANTHER" id="PTHR33280:SF1">
    <property type="entry name" value="LARGE RIBOSOMAL SUBUNIT PROTEIN BL31C"/>
    <property type="match status" value="1"/>
</dbReference>
<dbReference type="Gene3D" id="4.10.830.30">
    <property type="entry name" value="Ribosomal protein L31"/>
    <property type="match status" value="1"/>
</dbReference>
<comment type="similarity">
    <text evidence="1">Belongs to the bacterial ribosomal protein bL31 family. Type A subfamily.</text>
</comment>
<keyword evidence="3 4" id="KW-0687">Ribonucleoprotein</keyword>
<geneLocation type="chloroplast" evidence="5"/>
<dbReference type="InterPro" id="IPR034704">
    <property type="entry name" value="Ribosomal_bL28/bL31-like_sf"/>
</dbReference>